<feature type="binding site" evidence="10">
    <location>
        <position position="192"/>
    </location>
    <ligand>
        <name>Zn(2+)</name>
        <dbReference type="ChEBI" id="CHEBI:29105"/>
    </ligand>
</feature>
<name>A0A379DF36_9FIRM</name>
<accession>A0A379DF36</accession>
<evidence type="ECO:0000256" key="1">
    <source>
        <dbReference type="ARBA" id="ARBA00005061"/>
    </source>
</evidence>
<dbReference type="InterPro" id="IPR018317">
    <property type="entry name" value="QueC"/>
</dbReference>
<dbReference type="Proteomes" id="UP000254777">
    <property type="component" value="Unassembled WGS sequence"/>
</dbReference>
<evidence type="ECO:0000256" key="3">
    <source>
        <dbReference type="ARBA" id="ARBA00022723"/>
    </source>
</evidence>
<comment type="pathway">
    <text evidence="1 10">Purine metabolism; 7-cyano-7-deazaguanine biosynthesis.</text>
</comment>
<comment type="cofactor">
    <cofactor evidence="10">
        <name>Zn(2+)</name>
        <dbReference type="ChEBI" id="CHEBI:29105"/>
    </cofactor>
    <text evidence="10">Binds 1 zinc ion per subunit.</text>
</comment>
<protein>
    <recommendedName>
        <fullName evidence="8 10">7-cyano-7-deazaguanine synthase</fullName>
        <ecNumber evidence="8 10">6.3.4.20</ecNumber>
    </recommendedName>
    <alternativeName>
        <fullName evidence="10">7-cyano-7-carbaguanine synthase</fullName>
    </alternativeName>
    <alternativeName>
        <fullName evidence="10">PreQ(0) synthase</fullName>
    </alternativeName>
    <alternativeName>
        <fullName evidence="10">Queuosine biosynthesis protein QueC</fullName>
    </alternativeName>
</protein>
<dbReference type="PANTHER" id="PTHR42914">
    <property type="entry name" value="7-CYANO-7-DEAZAGUANINE SYNTHASE"/>
    <property type="match status" value="1"/>
</dbReference>
<evidence type="ECO:0000256" key="8">
    <source>
        <dbReference type="ARBA" id="ARBA00039149"/>
    </source>
</evidence>
<dbReference type="InterPro" id="IPR014729">
    <property type="entry name" value="Rossmann-like_a/b/a_fold"/>
</dbReference>
<dbReference type="GO" id="GO:0008616">
    <property type="term" value="P:tRNA queuosine(34) biosynthetic process"/>
    <property type="evidence" value="ECO:0007669"/>
    <property type="project" value="UniProtKB-UniRule"/>
</dbReference>
<comment type="subunit">
    <text evidence="10">Homodimer.</text>
</comment>
<feature type="binding site" evidence="10">
    <location>
        <position position="195"/>
    </location>
    <ligand>
        <name>Zn(2+)</name>
        <dbReference type="ChEBI" id="CHEBI:29105"/>
    </ligand>
</feature>
<comment type="function">
    <text evidence="10">Catalyzes the ATP-dependent conversion of 7-carboxy-7-deazaguanine (CDG) to 7-cyano-7-deazaguanine (preQ(0)).</text>
</comment>
<dbReference type="PANTHER" id="PTHR42914:SF1">
    <property type="entry name" value="7-CYANO-7-DEAZAGUANINE SYNTHASE"/>
    <property type="match status" value="1"/>
</dbReference>
<feature type="binding site" evidence="10">
    <location>
        <begin position="6"/>
        <end position="16"/>
    </location>
    <ligand>
        <name>ATP</name>
        <dbReference type="ChEBI" id="CHEBI:30616"/>
    </ligand>
</feature>
<keyword evidence="5 10" id="KW-0862">Zinc</keyword>
<organism evidence="11 12">
    <name type="scientific">Peptoniphilus indolicus</name>
    <dbReference type="NCBI Taxonomy" id="33030"/>
    <lineage>
        <taxon>Bacteria</taxon>
        <taxon>Bacillati</taxon>
        <taxon>Bacillota</taxon>
        <taxon>Tissierellia</taxon>
        <taxon>Tissierellales</taxon>
        <taxon>Peptoniphilaceae</taxon>
        <taxon>Peptoniphilus</taxon>
    </lineage>
</organism>
<dbReference type="Gene3D" id="3.40.50.620">
    <property type="entry name" value="HUPs"/>
    <property type="match status" value="1"/>
</dbReference>
<keyword evidence="3 10" id="KW-0479">Metal-binding</keyword>
<evidence type="ECO:0000256" key="10">
    <source>
        <dbReference type="HAMAP-Rule" id="MF_01633"/>
    </source>
</evidence>
<keyword evidence="6 10" id="KW-0067">ATP-binding</keyword>
<dbReference type="Pfam" id="PF06508">
    <property type="entry name" value="QueC"/>
    <property type="match status" value="1"/>
</dbReference>
<dbReference type="HAMAP" id="MF_01633">
    <property type="entry name" value="QueC"/>
    <property type="match status" value="1"/>
</dbReference>
<dbReference type="GO" id="GO:0016879">
    <property type="term" value="F:ligase activity, forming carbon-nitrogen bonds"/>
    <property type="evidence" value="ECO:0007669"/>
    <property type="project" value="UniProtKB-UniRule"/>
</dbReference>
<dbReference type="EMBL" id="UGTH01000001">
    <property type="protein sequence ID" value="SUB76221.1"/>
    <property type="molecule type" value="Genomic_DNA"/>
</dbReference>
<reference evidence="11 12" key="1">
    <citation type="submission" date="2018-06" db="EMBL/GenBank/DDBJ databases">
        <authorList>
            <consortium name="Pathogen Informatics"/>
            <person name="Doyle S."/>
        </authorList>
    </citation>
    <scope>NUCLEOTIDE SEQUENCE [LARGE SCALE GENOMIC DNA]</scope>
    <source>
        <strain evidence="11 12">NCTC11088</strain>
    </source>
</reference>
<dbReference type="CDD" id="cd01995">
    <property type="entry name" value="QueC-like"/>
    <property type="match status" value="1"/>
</dbReference>
<evidence type="ECO:0000256" key="5">
    <source>
        <dbReference type="ARBA" id="ARBA00022833"/>
    </source>
</evidence>
<proteinExistence type="inferred from homology"/>
<evidence type="ECO:0000313" key="12">
    <source>
        <dbReference type="Proteomes" id="UP000254777"/>
    </source>
</evidence>
<comment type="catalytic activity">
    <reaction evidence="9 10">
        <text>7-carboxy-7-carbaguanine + NH4(+) + 2 ATP = 7-cyano-7-carbaguanine + 2 AMP + 2 diphosphate + 2 H(+)</text>
        <dbReference type="Rhea" id="RHEA:27982"/>
        <dbReference type="ChEBI" id="CHEBI:15378"/>
        <dbReference type="ChEBI" id="CHEBI:28938"/>
        <dbReference type="ChEBI" id="CHEBI:30616"/>
        <dbReference type="ChEBI" id="CHEBI:33019"/>
        <dbReference type="ChEBI" id="CHEBI:45075"/>
        <dbReference type="ChEBI" id="CHEBI:61036"/>
        <dbReference type="ChEBI" id="CHEBI:456215"/>
        <dbReference type="EC" id="6.3.4.20"/>
    </reaction>
</comment>
<keyword evidence="10" id="KW-0671">Queuosine biosynthesis</keyword>
<keyword evidence="2 10" id="KW-0436">Ligase</keyword>
<dbReference type="GO" id="GO:0008270">
    <property type="term" value="F:zinc ion binding"/>
    <property type="evidence" value="ECO:0007669"/>
    <property type="project" value="UniProtKB-UniRule"/>
</dbReference>
<evidence type="ECO:0000313" key="11">
    <source>
        <dbReference type="EMBL" id="SUB76221.1"/>
    </source>
</evidence>
<comment type="similarity">
    <text evidence="7 10">Belongs to the QueC family.</text>
</comment>
<feature type="binding site" evidence="10">
    <location>
        <position position="198"/>
    </location>
    <ligand>
        <name>Zn(2+)</name>
        <dbReference type="ChEBI" id="CHEBI:29105"/>
    </ligand>
</feature>
<dbReference type="GO" id="GO:0005524">
    <property type="term" value="F:ATP binding"/>
    <property type="evidence" value="ECO:0007669"/>
    <property type="project" value="UniProtKB-UniRule"/>
</dbReference>
<dbReference type="RefSeq" id="WP_004821776.1">
    <property type="nucleotide sequence ID" value="NZ_UGTH01000001.1"/>
</dbReference>
<keyword evidence="4 10" id="KW-0547">Nucleotide-binding</keyword>
<evidence type="ECO:0000256" key="7">
    <source>
        <dbReference type="ARBA" id="ARBA00037993"/>
    </source>
</evidence>
<dbReference type="AlphaFoldDB" id="A0A379DF36"/>
<dbReference type="EC" id="6.3.4.20" evidence="8 10"/>
<gene>
    <name evidence="10 11" type="primary">queC</name>
    <name evidence="11" type="ORF">NCTC11088_02036</name>
</gene>
<dbReference type="PIRSF" id="PIRSF006293">
    <property type="entry name" value="ExsB"/>
    <property type="match status" value="1"/>
</dbReference>
<evidence type="ECO:0000256" key="9">
    <source>
        <dbReference type="ARBA" id="ARBA00047890"/>
    </source>
</evidence>
<evidence type="ECO:0000256" key="6">
    <source>
        <dbReference type="ARBA" id="ARBA00022840"/>
    </source>
</evidence>
<evidence type="ECO:0000256" key="2">
    <source>
        <dbReference type="ARBA" id="ARBA00022598"/>
    </source>
</evidence>
<dbReference type="NCBIfam" id="TIGR00364">
    <property type="entry name" value="7-cyano-7-deazaguanine synthase QueC"/>
    <property type="match status" value="1"/>
</dbReference>
<sequence length="219" mass="24108">MKMVLFSGGVDSSTCLAMAKETGDSVMTVSFDYGQRHNEQELEAAKKVAKYYDVEQINIDLKDIFKHGNSSLTDLSLEVSEGDYAEQENANTEVEFRNGIFISVLASLAMQYKVDEIYFGAHKDDSGVIYPDCSPEFVKAMGEAINVGSRGKVSLQVPFLNKTKTELVAYGKSIGVPYHLTYSCYNGTNPPCGKCGTCIDREKAFLANGLDREGHYAED</sequence>
<evidence type="ECO:0000256" key="4">
    <source>
        <dbReference type="ARBA" id="ARBA00022741"/>
    </source>
</evidence>
<dbReference type="UniPathway" id="UPA00391"/>
<dbReference type="SUPFAM" id="SSF52402">
    <property type="entry name" value="Adenine nucleotide alpha hydrolases-like"/>
    <property type="match status" value="1"/>
</dbReference>
<feature type="binding site" evidence="10">
    <location>
        <position position="184"/>
    </location>
    <ligand>
        <name>Zn(2+)</name>
        <dbReference type="ChEBI" id="CHEBI:29105"/>
    </ligand>
</feature>